<reference evidence="3" key="1">
    <citation type="submission" date="2016-10" db="EMBL/GenBank/DDBJ databases">
        <authorList>
            <person name="Varghese N."/>
            <person name="Submissions S."/>
        </authorList>
    </citation>
    <scope>NUCLEOTIDE SEQUENCE [LARGE SCALE GENOMIC DNA]</scope>
    <source>
        <strain evidence="3">CGMCC 4.3516</strain>
    </source>
</reference>
<keyword evidence="3" id="KW-1185">Reference proteome</keyword>
<evidence type="ECO:0000313" key="2">
    <source>
        <dbReference type="EMBL" id="SDD86718.1"/>
    </source>
</evidence>
<feature type="region of interest" description="Disordered" evidence="1">
    <location>
        <begin position="38"/>
        <end position="66"/>
    </location>
</feature>
<dbReference type="OrthoDB" id="3391176at2"/>
<feature type="compositionally biased region" description="Low complexity" evidence="1">
    <location>
        <begin position="49"/>
        <end position="60"/>
    </location>
</feature>
<sequence length="249" mass="26493">MGRNAFLSRSRSGRVIVPLAVLLVLGLCGAVALAAHQSRDDDSPKAESESPTSAEPSFETGPVVPDQDVPEVLVLDTVGTQLVSGMWTGFDHDLAGAVSAGVEYWSAYSGNLDPGRGEELGAAMFSESMLAEFDAEGLRAKALDSRESIGIPAEGEVPEGTDLIVAFSNYQTYGYEADRVNLLLLGEATVYVDDGVPQTSPVVTPLVMVWESGDWKIDGFPFGDLDYQALVADPGSLEATELGWYLLTR</sequence>
<dbReference type="EMBL" id="FNAD01000008">
    <property type="protein sequence ID" value="SDD86718.1"/>
    <property type="molecule type" value="Genomic_DNA"/>
</dbReference>
<proteinExistence type="predicted"/>
<dbReference type="RefSeq" id="WP_091036686.1">
    <property type="nucleotide sequence ID" value="NZ_FNAD01000008.1"/>
</dbReference>
<gene>
    <name evidence="2" type="ORF">SAMN05216270_108198</name>
</gene>
<evidence type="ECO:0000313" key="3">
    <source>
        <dbReference type="Proteomes" id="UP000198949"/>
    </source>
</evidence>
<accession>A0A1G6Y8I2</accession>
<dbReference type="STRING" id="58114.SAMN05216270_108198"/>
<dbReference type="AlphaFoldDB" id="A0A1G6Y8I2"/>
<feature type="compositionally biased region" description="Basic and acidic residues" evidence="1">
    <location>
        <begin position="38"/>
        <end position="48"/>
    </location>
</feature>
<name>A0A1G6Y8I2_9ACTN</name>
<evidence type="ECO:0000256" key="1">
    <source>
        <dbReference type="SAM" id="MobiDB-lite"/>
    </source>
</evidence>
<protein>
    <submittedName>
        <fullName evidence="2">Uncharacterized protein</fullName>
    </submittedName>
</protein>
<organism evidence="2 3">
    <name type="scientific">Glycomyces harbinensis</name>
    <dbReference type="NCBI Taxonomy" id="58114"/>
    <lineage>
        <taxon>Bacteria</taxon>
        <taxon>Bacillati</taxon>
        <taxon>Actinomycetota</taxon>
        <taxon>Actinomycetes</taxon>
        <taxon>Glycomycetales</taxon>
        <taxon>Glycomycetaceae</taxon>
        <taxon>Glycomyces</taxon>
    </lineage>
</organism>
<dbReference type="Proteomes" id="UP000198949">
    <property type="component" value="Unassembled WGS sequence"/>
</dbReference>